<reference evidence="2 3" key="1">
    <citation type="submission" date="2016-04" db="EMBL/GenBank/DDBJ databases">
        <title>Genome sequence of Clostridium magnum DSM 2767.</title>
        <authorList>
            <person name="Poehlein A."/>
            <person name="Uhlig R."/>
            <person name="Fischer R."/>
            <person name="Bahl H."/>
            <person name="Daniel R."/>
        </authorList>
    </citation>
    <scope>NUCLEOTIDE SEQUENCE [LARGE SCALE GENOMIC DNA]</scope>
    <source>
        <strain evidence="2 3">DSM 2767</strain>
    </source>
</reference>
<keyword evidence="1" id="KW-0732">Signal</keyword>
<organism evidence="2 3">
    <name type="scientific">Clostridium magnum DSM 2767</name>
    <dbReference type="NCBI Taxonomy" id="1121326"/>
    <lineage>
        <taxon>Bacteria</taxon>
        <taxon>Bacillati</taxon>
        <taxon>Bacillota</taxon>
        <taxon>Clostridia</taxon>
        <taxon>Eubacteriales</taxon>
        <taxon>Clostridiaceae</taxon>
        <taxon>Clostridium</taxon>
    </lineage>
</organism>
<dbReference type="Proteomes" id="UP000076603">
    <property type="component" value="Unassembled WGS sequence"/>
</dbReference>
<keyword evidence="3" id="KW-1185">Reference proteome</keyword>
<evidence type="ECO:0000256" key="1">
    <source>
        <dbReference type="ARBA" id="ARBA00022729"/>
    </source>
</evidence>
<dbReference type="Gene3D" id="3.40.190.10">
    <property type="entry name" value="Periplasmic binding protein-like II"/>
    <property type="match status" value="2"/>
</dbReference>
<dbReference type="EMBL" id="LWAE01000003">
    <property type="protein sequence ID" value="KZL91673.1"/>
    <property type="molecule type" value="Genomic_DNA"/>
</dbReference>
<proteinExistence type="predicted"/>
<dbReference type="SUPFAM" id="SSF53850">
    <property type="entry name" value="Periplasmic binding protein-like II"/>
    <property type="match status" value="1"/>
</dbReference>
<dbReference type="PANTHER" id="PTHR30006:SF2">
    <property type="entry name" value="ABC TRANSPORTER SUBSTRATE-BINDING PROTEIN"/>
    <property type="match status" value="1"/>
</dbReference>
<dbReference type="RefSeq" id="WP_242954963.1">
    <property type="nucleotide sequence ID" value="NZ_FQXL01000005.1"/>
</dbReference>
<dbReference type="AlphaFoldDB" id="A0A162SNT6"/>
<dbReference type="PANTHER" id="PTHR30006">
    <property type="entry name" value="THIAMINE-BINDING PERIPLASMIC PROTEIN-RELATED"/>
    <property type="match status" value="1"/>
</dbReference>
<dbReference type="PATRIC" id="fig|1121326.3.peg.3471"/>
<accession>A0A162SNT6</accession>
<protein>
    <submittedName>
        <fullName evidence="2">Uncharacterized protein</fullName>
    </submittedName>
</protein>
<evidence type="ECO:0000313" key="2">
    <source>
        <dbReference type="EMBL" id="KZL91673.1"/>
    </source>
</evidence>
<dbReference type="Pfam" id="PF13343">
    <property type="entry name" value="SBP_bac_6"/>
    <property type="match status" value="1"/>
</dbReference>
<evidence type="ECO:0000313" key="3">
    <source>
        <dbReference type="Proteomes" id="UP000076603"/>
    </source>
</evidence>
<sequence length="339" mass="38574">MRVWCLLYNLSLKITMKDISLKDLDLLALLPCPLKVPIEMEFKNHFENENATLNYLIEGNANNQLSYNTQIESYTDIESIPEITITSGINNFYSRNFQKKFIEKGYFYDAANYKANSIFSNIDLKDPEGNYTIIASNILVMVADINALGDIEPPTKWGDLLKPEFQKKVAIRGTNTSFCETTLLTIFKEHGYEGIRKLGKSVKWGWHPSQMVKMAGSGRAEAPAVSVMPYFFTKTIPNKQNVKILWPEDGAIISPVTMMVKKSCKEKQQKIIDFFTSTKIGEICAGAFLPSLHSKVSNKIPEYATFNWIGWDFIKERDIDALVKKLNTIFIASYRGIVR</sequence>
<comment type="caution">
    <text evidence="2">The sequence shown here is derived from an EMBL/GenBank/DDBJ whole genome shotgun (WGS) entry which is preliminary data.</text>
</comment>
<name>A0A162SNT6_9CLOT</name>
<dbReference type="STRING" id="1121326.CLMAG_34320"/>
<gene>
    <name evidence="2" type="ORF">CLMAG_34320</name>
</gene>